<dbReference type="Proteomes" id="UP000572635">
    <property type="component" value="Unassembled WGS sequence"/>
</dbReference>
<dbReference type="AlphaFoldDB" id="A0A7W8QI58"/>
<name>A0A7W8QI58_9ACTN</name>
<evidence type="ECO:0000313" key="2">
    <source>
        <dbReference type="EMBL" id="MBB5430170.1"/>
    </source>
</evidence>
<dbReference type="EMBL" id="JACHDB010000001">
    <property type="protein sequence ID" value="MBB5430170.1"/>
    <property type="molecule type" value="Genomic_DNA"/>
</dbReference>
<reference evidence="2 3" key="1">
    <citation type="submission" date="2020-08" db="EMBL/GenBank/DDBJ databases">
        <title>Sequencing the genomes of 1000 actinobacteria strains.</title>
        <authorList>
            <person name="Klenk H.-P."/>
        </authorList>
    </citation>
    <scope>NUCLEOTIDE SEQUENCE [LARGE SCALE GENOMIC DNA]</scope>
    <source>
        <strain evidence="2 3">DSM 44551</strain>
    </source>
</reference>
<proteinExistence type="predicted"/>
<dbReference type="InterPro" id="IPR051678">
    <property type="entry name" value="AGP_Transferase"/>
</dbReference>
<sequence>MAREVALARALPREVGHPEILGEGTAEGHGWIVTAEIRGQNLHEAWPTLTPAEQRRAVRQLWARARIVHDASPSLRPHVASHGGFVPASPGDATAAAGRAAAALGLSSARRSRLHEIVEGYFRAAPLVEQTVDHGDLALMNALWDGEVVALLDFEFAVLGPVEIDLCRLVCEACVSEEGRRVDSEAGAAAVEIAARHMDPVHGRALIHGAAVLDQLRDLGIWLAHDRAEERVEDWRPFRLLTDLLDAEGGYLAPLLR</sequence>
<dbReference type="Pfam" id="PF01636">
    <property type="entry name" value="APH"/>
    <property type="match status" value="1"/>
</dbReference>
<dbReference type="InterPro" id="IPR011009">
    <property type="entry name" value="Kinase-like_dom_sf"/>
</dbReference>
<accession>A0A7W8QI58</accession>
<dbReference type="EC" id="2.7.1.65" evidence="2"/>
<dbReference type="SUPFAM" id="SSF56112">
    <property type="entry name" value="Protein kinase-like (PK-like)"/>
    <property type="match status" value="1"/>
</dbReference>
<gene>
    <name evidence="2" type="ORF">HDA36_000254</name>
</gene>
<feature type="domain" description="Aminoglycoside phosphotransferase" evidence="1">
    <location>
        <begin position="3"/>
        <end position="189"/>
    </location>
</feature>
<organism evidence="2 3">
    <name type="scientific">Nocardiopsis composta</name>
    <dbReference type="NCBI Taxonomy" id="157465"/>
    <lineage>
        <taxon>Bacteria</taxon>
        <taxon>Bacillati</taxon>
        <taxon>Actinomycetota</taxon>
        <taxon>Actinomycetes</taxon>
        <taxon>Streptosporangiales</taxon>
        <taxon>Nocardiopsidaceae</taxon>
        <taxon>Nocardiopsis</taxon>
    </lineage>
</organism>
<comment type="caution">
    <text evidence="2">The sequence shown here is derived from an EMBL/GenBank/DDBJ whole genome shotgun (WGS) entry which is preliminary data.</text>
</comment>
<keyword evidence="2" id="KW-0808">Transferase</keyword>
<dbReference type="PANTHER" id="PTHR21310">
    <property type="entry name" value="AMINOGLYCOSIDE PHOSPHOTRANSFERASE-RELATED-RELATED"/>
    <property type="match status" value="1"/>
</dbReference>
<protein>
    <submittedName>
        <fullName evidence="2">Scyllo-inosamine 4-kinase</fullName>
        <ecNumber evidence="2">2.7.1.65</ecNumber>
    </submittedName>
</protein>
<keyword evidence="2" id="KW-0418">Kinase</keyword>
<dbReference type="RefSeq" id="WP_246528152.1">
    <property type="nucleotide sequence ID" value="NZ_BAAAJD010000163.1"/>
</dbReference>
<dbReference type="Gene3D" id="3.90.1200.10">
    <property type="match status" value="1"/>
</dbReference>
<dbReference type="InterPro" id="IPR002575">
    <property type="entry name" value="Aminoglycoside_PTrfase"/>
</dbReference>
<keyword evidence="3" id="KW-1185">Reference proteome</keyword>
<evidence type="ECO:0000313" key="3">
    <source>
        <dbReference type="Proteomes" id="UP000572635"/>
    </source>
</evidence>
<dbReference type="GO" id="GO:0050276">
    <property type="term" value="F:scyllo-inosamine 4-kinase activity"/>
    <property type="evidence" value="ECO:0007669"/>
    <property type="project" value="UniProtKB-EC"/>
</dbReference>
<evidence type="ECO:0000259" key="1">
    <source>
        <dbReference type="Pfam" id="PF01636"/>
    </source>
</evidence>